<accession>A0A0J8B536</accession>
<keyword evidence="3" id="KW-1185">Reference proteome</keyword>
<dbReference type="Gramene" id="KMS94947">
    <property type="protein sequence ID" value="KMS94947"/>
    <property type="gene ID" value="BVRB_013840"/>
</dbReference>
<sequence length="128" mass="13996">MAGQWVTTQEVIDELNRVKAEIATLKESYVASCMEIQSLKSAKKTSKGPKPRNVRGVSRMQNLEGEEFGTPVNHADPEDADDSEKEDAGGGENDGADPPKEPVQGRLHDPIQQRLQQLENMIARASPA</sequence>
<gene>
    <name evidence="2" type="ORF">BVRB_013840</name>
</gene>
<evidence type="ECO:0000256" key="1">
    <source>
        <dbReference type="SAM" id="MobiDB-lite"/>
    </source>
</evidence>
<evidence type="ECO:0000313" key="3">
    <source>
        <dbReference type="Proteomes" id="UP000035740"/>
    </source>
</evidence>
<name>A0A0J8B536_BETVV</name>
<dbReference type="eggNOG" id="KOG0017">
    <property type="taxonomic scope" value="Eukaryota"/>
</dbReference>
<reference evidence="2 3" key="1">
    <citation type="journal article" date="2014" name="Nature">
        <title>The genome of the recently domesticated crop plant sugar beet (Beta vulgaris).</title>
        <authorList>
            <person name="Dohm J.C."/>
            <person name="Minoche A.E."/>
            <person name="Holtgrawe D."/>
            <person name="Capella-Gutierrez S."/>
            <person name="Zakrzewski F."/>
            <person name="Tafer H."/>
            <person name="Rupp O."/>
            <person name="Sorensen T.R."/>
            <person name="Stracke R."/>
            <person name="Reinhardt R."/>
            <person name="Goesmann A."/>
            <person name="Kraft T."/>
            <person name="Schulz B."/>
            <person name="Stadler P.F."/>
            <person name="Schmidt T."/>
            <person name="Gabaldon T."/>
            <person name="Lehrach H."/>
            <person name="Weisshaar B."/>
            <person name="Himmelbauer H."/>
        </authorList>
    </citation>
    <scope>NUCLEOTIDE SEQUENCE [LARGE SCALE GENOMIC DNA]</scope>
    <source>
        <tissue evidence="2">Taproot</tissue>
    </source>
</reference>
<dbReference type="EMBL" id="KQ090646">
    <property type="protein sequence ID" value="KMS94947.1"/>
    <property type="molecule type" value="Genomic_DNA"/>
</dbReference>
<feature type="region of interest" description="Disordered" evidence="1">
    <location>
        <begin position="38"/>
        <end position="128"/>
    </location>
</feature>
<organism evidence="2 3">
    <name type="scientific">Beta vulgaris subsp. vulgaris</name>
    <name type="common">Beet</name>
    <dbReference type="NCBI Taxonomy" id="3555"/>
    <lineage>
        <taxon>Eukaryota</taxon>
        <taxon>Viridiplantae</taxon>
        <taxon>Streptophyta</taxon>
        <taxon>Embryophyta</taxon>
        <taxon>Tracheophyta</taxon>
        <taxon>Spermatophyta</taxon>
        <taxon>Magnoliopsida</taxon>
        <taxon>eudicotyledons</taxon>
        <taxon>Gunneridae</taxon>
        <taxon>Pentapetalae</taxon>
        <taxon>Caryophyllales</taxon>
        <taxon>Chenopodiaceae</taxon>
        <taxon>Betoideae</taxon>
        <taxon>Beta</taxon>
    </lineage>
</organism>
<dbReference type="Proteomes" id="UP000035740">
    <property type="component" value="Unassembled WGS sequence"/>
</dbReference>
<proteinExistence type="predicted"/>
<protein>
    <submittedName>
        <fullName evidence="2">Uncharacterized protein</fullName>
    </submittedName>
</protein>
<feature type="compositionally biased region" description="Basic residues" evidence="1">
    <location>
        <begin position="41"/>
        <end position="53"/>
    </location>
</feature>
<evidence type="ECO:0000313" key="2">
    <source>
        <dbReference type="EMBL" id="KMS94947.1"/>
    </source>
</evidence>
<dbReference type="AlphaFoldDB" id="A0A0J8B536"/>